<dbReference type="Proteomes" id="UP000500857">
    <property type="component" value="Chromosome"/>
</dbReference>
<dbReference type="RefSeq" id="WP_168567501.1">
    <property type="nucleotide sequence ID" value="NZ_CP051167.1"/>
</dbReference>
<gene>
    <name evidence="1" type="ORF">HCG48_01030</name>
</gene>
<dbReference type="GO" id="GO:0016787">
    <property type="term" value="F:hydrolase activity"/>
    <property type="evidence" value="ECO:0007669"/>
    <property type="project" value="UniProtKB-KW"/>
</dbReference>
<keyword evidence="1" id="KW-0378">Hydrolase</keyword>
<organism evidence="1 2">
    <name type="scientific">Oxynema aestuarii AP17</name>
    <dbReference type="NCBI Taxonomy" id="2064643"/>
    <lineage>
        <taxon>Bacteria</taxon>
        <taxon>Bacillati</taxon>
        <taxon>Cyanobacteriota</taxon>
        <taxon>Cyanophyceae</taxon>
        <taxon>Oscillatoriophycideae</taxon>
        <taxon>Oscillatoriales</taxon>
        <taxon>Oscillatoriaceae</taxon>
        <taxon>Oxynema</taxon>
        <taxon>Oxynema aestuarii</taxon>
    </lineage>
</organism>
<name>A0A6H1TRX2_9CYAN</name>
<evidence type="ECO:0000313" key="1">
    <source>
        <dbReference type="EMBL" id="QIZ69344.1"/>
    </source>
</evidence>
<dbReference type="EMBL" id="CP051167">
    <property type="protein sequence ID" value="QIZ69344.1"/>
    <property type="molecule type" value="Genomic_DNA"/>
</dbReference>
<dbReference type="SUPFAM" id="SSF101386">
    <property type="entry name" value="all-alpha NTP pyrophosphatases"/>
    <property type="match status" value="1"/>
</dbReference>
<dbReference type="InterPro" id="IPR038735">
    <property type="entry name" value="MSMEG_1276-like_NTP-PPase_dom"/>
</dbReference>
<accession>A0A6H1TRX2</accession>
<dbReference type="KEGG" id="oxy:HCG48_01030"/>
<evidence type="ECO:0000313" key="2">
    <source>
        <dbReference type="Proteomes" id="UP000500857"/>
    </source>
</evidence>
<reference evidence="1 2" key="1">
    <citation type="submission" date="2020-04" db="EMBL/GenBank/DDBJ databases">
        <authorList>
            <person name="Basu S."/>
            <person name="Maruthanayagam V."/>
            <person name="Chakraborty S."/>
            <person name="Pramanik A."/>
            <person name="Mukherjee J."/>
            <person name="Brink B."/>
        </authorList>
    </citation>
    <scope>NUCLEOTIDE SEQUENCE [LARGE SCALE GENOMIC DNA]</scope>
    <source>
        <strain evidence="1 2">AP17</strain>
    </source>
</reference>
<dbReference type="AlphaFoldDB" id="A0A6H1TRX2"/>
<sequence length="114" mass="13382">MKKYYNKLVRDRIPEIIHNAGNTCETMRLNPEDYRQALKQKILEEAREIADARPEELLTEIADLYEAIDALLAAHGRSREEAIALQERRRQERGGFEEQIQLVWVERHSPPESI</sequence>
<dbReference type="CDD" id="cd11532">
    <property type="entry name" value="NTP-PPase_COG4997"/>
    <property type="match status" value="1"/>
</dbReference>
<keyword evidence="2" id="KW-1185">Reference proteome</keyword>
<proteinExistence type="predicted"/>
<protein>
    <submittedName>
        <fullName evidence="1">Nucleoside triphosphate pyrophosphohydrolase</fullName>
    </submittedName>
</protein>